<dbReference type="Pfam" id="PF14281">
    <property type="entry name" value="PDDEXK_4"/>
    <property type="match status" value="1"/>
</dbReference>
<dbReference type="STRING" id="871741.SAMN05192570_3029"/>
<organism evidence="1 2">
    <name type="scientific">Brevundimonas viscosa</name>
    <dbReference type="NCBI Taxonomy" id="871741"/>
    <lineage>
        <taxon>Bacteria</taxon>
        <taxon>Pseudomonadati</taxon>
        <taxon>Pseudomonadota</taxon>
        <taxon>Alphaproteobacteria</taxon>
        <taxon>Caulobacterales</taxon>
        <taxon>Caulobacteraceae</taxon>
        <taxon>Brevundimonas</taxon>
    </lineage>
</organism>
<dbReference type="RefSeq" id="WP_092312725.1">
    <property type="nucleotide sequence ID" value="NZ_FOZV01000008.1"/>
</dbReference>
<dbReference type="Proteomes" id="UP000198788">
    <property type="component" value="Unassembled WGS sequence"/>
</dbReference>
<dbReference type="AlphaFoldDB" id="A0A1I6T7G8"/>
<accession>A0A1I6T7G8</accession>
<dbReference type="OrthoDB" id="6713139at2"/>
<protein>
    <submittedName>
        <fullName evidence="1">PD-(D/E)XK nuclease superfamily protein</fullName>
    </submittedName>
</protein>
<reference evidence="2" key="1">
    <citation type="submission" date="2016-10" db="EMBL/GenBank/DDBJ databases">
        <authorList>
            <person name="Varghese N."/>
            <person name="Submissions S."/>
        </authorList>
    </citation>
    <scope>NUCLEOTIDE SEQUENCE [LARGE SCALE GENOMIC DNA]</scope>
    <source>
        <strain evidence="2">CGMCC 1.10683</strain>
    </source>
</reference>
<proteinExistence type="predicted"/>
<sequence length="246" mass="27157">MTDRLAFEHDAEVVDRLAAFLGAARPLLRQAGAERERGLRTLQDRWESLADGGMAQLISDVGGAIRTSRSAGAFANPWRIAGLRRREVPTATVLGWFLSPDGDHGAGDVFLQAFWREAMGEPPFPLRDVRRCGTELVPLADETNRIDLVLEGDDCVVFIEVKIDAPFQPGQLTRYLDSLRRRRDHLGKKHSQLILIGDLVIPDGVHCMPVRWGGVARALRAGARQAADNAYAARLACDFADHLETL</sequence>
<gene>
    <name evidence="1" type="ORF">SAMN05192570_3029</name>
</gene>
<dbReference type="EMBL" id="FOZV01000008">
    <property type="protein sequence ID" value="SFS85073.1"/>
    <property type="molecule type" value="Genomic_DNA"/>
</dbReference>
<keyword evidence="2" id="KW-1185">Reference proteome</keyword>
<name>A0A1I6T7G8_9CAUL</name>
<evidence type="ECO:0000313" key="2">
    <source>
        <dbReference type="Proteomes" id="UP000198788"/>
    </source>
</evidence>
<evidence type="ECO:0000313" key="1">
    <source>
        <dbReference type="EMBL" id="SFS85073.1"/>
    </source>
</evidence>
<dbReference type="InterPro" id="IPR029470">
    <property type="entry name" value="PDDEXK_4"/>
</dbReference>